<evidence type="ECO:0000313" key="1">
    <source>
        <dbReference type="EMBL" id="AFJ63857.1"/>
    </source>
</evidence>
<sequence length="38" mass="4589">MPHRNICSIMKISIFSYYRIYIPVREGFGRKKPHSFSE</sequence>
<dbReference type="PATRIC" id="fig|1126211.3.peg.3815"/>
<gene>
    <name evidence="1" type="ORF">MUS_4007</name>
</gene>
<proteinExistence type="predicted"/>
<protein>
    <submittedName>
        <fullName evidence="1">Uncharacterized protein</fullName>
    </submittedName>
</protein>
<accession>I2CB33</accession>
<evidence type="ECO:0000313" key="2">
    <source>
        <dbReference type="Proteomes" id="UP000002878"/>
    </source>
</evidence>
<reference evidence="1 2" key="1">
    <citation type="journal article" date="2012" name="J. Biotechnol.">
        <title>Genome sequence of the plant growth promoting strain Bacillus amyloliquefaciens subsp. plantarum B9601-Y2 and expression of mersacidin and other secondary metabolites.</title>
        <authorList>
            <person name="He P."/>
            <person name="Hao K."/>
            <person name="Blom J."/>
            <person name="Ruckert C."/>
            <person name="Vater J."/>
            <person name="Mao Z."/>
            <person name="Wu Y."/>
            <person name="Hou M."/>
            <person name="He P."/>
            <person name="He Y."/>
            <person name="Borriss R."/>
        </authorList>
    </citation>
    <scope>NUCLEOTIDE SEQUENCE [LARGE SCALE GENOMIC DNA]</scope>
    <source>
        <strain evidence="1">Y2</strain>
    </source>
</reference>
<dbReference type="Proteomes" id="UP000002878">
    <property type="component" value="Chromosome"/>
</dbReference>
<organism evidence="1 2">
    <name type="scientific">Bacillus amyloliquefaciens (strain Y2)</name>
    <name type="common">Bacillus amyloliquefaciens subsp. plantarum (strain B9601-Y2)</name>
    <dbReference type="NCBI Taxonomy" id="1155777"/>
    <lineage>
        <taxon>Bacteria</taxon>
        <taxon>Bacillati</taxon>
        <taxon>Bacillota</taxon>
        <taxon>Bacilli</taxon>
        <taxon>Bacillales</taxon>
        <taxon>Bacillaceae</taxon>
        <taxon>Bacillus</taxon>
        <taxon>Bacillus amyloliquefaciens group</taxon>
    </lineage>
</organism>
<name>I2CB33_BACAY</name>
<dbReference type="KEGG" id="bqy:MUS_4007"/>
<dbReference type="EMBL" id="CP003332">
    <property type="protein sequence ID" value="AFJ63857.1"/>
    <property type="molecule type" value="Genomic_DNA"/>
</dbReference>
<dbReference type="HOGENOM" id="CLU_3323952_0_0_9"/>
<dbReference type="AlphaFoldDB" id="I2CB33"/>